<gene>
    <name evidence="2" type="ORF">PIB30_054103</name>
</gene>
<name>A0ABU6SJ90_9FABA</name>
<reference evidence="2 3" key="1">
    <citation type="journal article" date="2023" name="Plants (Basel)">
        <title>Bridging the Gap: Combining Genomics and Transcriptomics Approaches to Understand Stylosanthes scabra, an Orphan Legume from the Brazilian Caatinga.</title>
        <authorList>
            <person name="Ferreira-Neto J.R.C."/>
            <person name="da Silva M.D."/>
            <person name="Binneck E."/>
            <person name="de Melo N.F."/>
            <person name="da Silva R.H."/>
            <person name="de Melo A.L.T.M."/>
            <person name="Pandolfi V."/>
            <person name="Bustamante F.O."/>
            <person name="Brasileiro-Vidal A.C."/>
            <person name="Benko-Iseppon A.M."/>
        </authorList>
    </citation>
    <scope>NUCLEOTIDE SEQUENCE [LARGE SCALE GENOMIC DNA]</scope>
    <source>
        <tissue evidence="2">Leaves</tissue>
    </source>
</reference>
<comment type="caution">
    <text evidence="2">The sequence shown here is derived from an EMBL/GenBank/DDBJ whole genome shotgun (WGS) entry which is preliminary data.</text>
</comment>
<dbReference type="Proteomes" id="UP001341840">
    <property type="component" value="Unassembled WGS sequence"/>
</dbReference>
<accession>A0ABU6SJ90</accession>
<feature type="compositionally biased region" description="Polar residues" evidence="1">
    <location>
        <begin position="16"/>
        <end position="36"/>
    </location>
</feature>
<sequence length="118" mass="13228">MSGYRSHEPPPPPPSASNRRTPAATSCSVANTNHQPPTRLDQFGISSRRRHSRSRAVVSSSLTSPRRRRLEACSHLSLPCGLQTGRFRQFWDEAAENRHIVEAIPAIPDYMRRVTPSI</sequence>
<organism evidence="2 3">
    <name type="scientific">Stylosanthes scabra</name>
    <dbReference type="NCBI Taxonomy" id="79078"/>
    <lineage>
        <taxon>Eukaryota</taxon>
        <taxon>Viridiplantae</taxon>
        <taxon>Streptophyta</taxon>
        <taxon>Embryophyta</taxon>
        <taxon>Tracheophyta</taxon>
        <taxon>Spermatophyta</taxon>
        <taxon>Magnoliopsida</taxon>
        <taxon>eudicotyledons</taxon>
        <taxon>Gunneridae</taxon>
        <taxon>Pentapetalae</taxon>
        <taxon>rosids</taxon>
        <taxon>fabids</taxon>
        <taxon>Fabales</taxon>
        <taxon>Fabaceae</taxon>
        <taxon>Papilionoideae</taxon>
        <taxon>50 kb inversion clade</taxon>
        <taxon>dalbergioids sensu lato</taxon>
        <taxon>Dalbergieae</taxon>
        <taxon>Pterocarpus clade</taxon>
        <taxon>Stylosanthes</taxon>
    </lineage>
</organism>
<evidence type="ECO:0000313" key="3">
    <source>
        <dbReference type="Proteomes" id="UP001341840"/>
    </source>
</evidence>
<dbReference type="EMBL" id="JASCZI010060824">
    <property type="protein sequence ID" value="MED6136226.1"/>
    <property type="molecule type" value="Genomic_DNA"/>
</dbReference>
<proteinExistence type="predicted"/>
<protein>
    <submittedName>
        <fullName evidence="2">Uncharacterized protein</fullName>
    </submittedName>
</protein>
<feature type="region of interest" description="Disordered" evidence="1">
    <location>
        <begin position="1"/>
        <end position="65"/>
    </location>
</feature>
<keyword evidence="3" id="KW-1185">Reference proteome</keyword>
<feature type="compositionally biased region" description="Low complexity" evidence="1">
    <location>
        <begin position="55"/>
        <end position="64"/>
    </location>
</feature>
<evidence type="ECO:0000256" key="1">
    <source>
        <dbReference type="SAM" id="MobiDB-lite"/>
    </source>
</evidence>
<evidence type="ECO:0000313" key="2">
    <source>
        <dbReference type="EMBL" id="MED6136226.1"/>
    </source>
</evidence>